<evidence type="ECO:0000313" key="2">
    <source>
        <dbReference type="EMBL" id="ADL05273.1"/>
    </source>
</evidence>
<dbReference type="SUPFAM" id="SSF82649">
    <property type="entry name" value="SufE/NifU"/>
    <property type="match status" value="1"/>
</dbReference>
<dbReference type="RefSeq" id="WP_013273357.1">
    <property type="nucleotide sequence ID" value="NC_014376.1"/>
</dbReference>
<dbReference type="GO" id="GO:0016226">
    <property type="term" value="P:iron-sulfur cluster assembly"/>
    <property type="evidence" value="ECO:0007669"/>
    <property type="project" value="InterPro"/>
</dbReference>
<gene>
    <name evidence="2" type="ordered locus">Closa_2718</name>
</gene>
<feature type="domain" description="NIF system FeS cluster assembly NifU N-terminal" evidence="1">
    <location>
        <begin position="5"/>
        <end position="126"/>
    </location>
</feature>
<dbReference type="Pfam" id="PF01592">
    <property type="entry name" value="NifU_N"/>
    <property type="match status" value="1"/>
</dbReference>
<dbReference type="InterPro" id="IPR002871">
    <property type="entry name" value="NIF_FeS_clus_asmbl_NifU_N"/>
</dbReference>
<protein>
    <submittedName>
        <fullName evidence="2">Nitrogen-fixing NifU domain protein</fullName>
    </submittedName>
</protein>
<proteinExistence type="predicted"/>
<sequence>MNWDMYTDKVIEHFMSPRNVGSMVEPDGEGHFGEPECGDSLTIYIKVKDNIIAEISFLVFGCVAAVASSSITTELAKGKTLEEAFKITDNDISNALDGLPESKMHCSVLGASALKNAIMNYYERNND</sequence>
<dbReference type="GO" id="GO:0051536">
    <property type="term" value="F:iron-sulfur cluster binding"/>
    <property type="evidence" value="ECO:0007669"/>
    <property type="project" value="InterPro"/>
</dbReference>
<dbReference type="AlphaFoldDB" id="D9R5U0"/>
<dbReference type="PANTHER" id="PTHR10093">
    <property type="entry name" value="IRON-SULFUR CLUSTER ASSEMBLY ENZYME NIFU HOMOLOG"/>
    <property type="match status" value="1"/>
</dbReference>
<evidence type="ECO:0000313" key="3">
    <source>
        <dbReference type="Proteomes" id="UP000001662"/>
    </source>
</evidence>
<dbReference type="Proteomes" id="UP000001662">
    <property type="component" value="Chromosome"/>
</dbReference>
<dbReference type="CDD" id="cd06664">
    <property type="entry name" value="IscU_like"/>
    <property type="match status" value="1"/>
</dbReference>
<name>D9R5U0_LACSW</name>
<dbReference type="PaxDb" id="610130-Closa_2718"/>
<dbReference type="EMBL" id="CP002109">
    <property type="protein sequence ID" value="ADL05273.1"/>
    <property type="molecule type" value="Genomic_DNA"/>
</dbReference>
<dbReference type="eggNOG" id="COG0822">
    <property type="taxonomic scope" value="Bacteria"/>
</dbReference>
<dbReference type="KEGG" id="csh:Closa_2718"/>
<dbReference type="GO" id="GO:0005506">
    <property type="term" value="F:iron ion binding"/>
    <property type="evidence" value="ECO:0007669"/>
    <property type="project" value="InterPro"/>
</dbReference>
<dbReference type="STRING" id="610130.Closa_2718"/>
<dbReference type="Gene3D" id="3.90.1010.10">
    <property type="match status" value="1"/>
</dbReference>
<dbReference type="HOGENOM" id="CLU_079283_5_1_9"/>
<evidence type="ECO:0000259" key="1">
    <source>
        <dbReference type="Pfam" id="PF01592"/>
    </source>
</evidence>
<accession>D9R5U0</accession>
<keyword evidence="3" id="KW-1185">Reference proteome</keyword>
<organism evidence="2 3">
    <name type="scientific">Lacrimispora saccharolytica (strain ATCC 35040 / DSM 2544 / NRCC 2533 / WM1)</name>
    <name type="common">Clostridium saccharolyticum</name>
    <dbReference type="NCBI Taxonomy" id="610130"/>
    <lineage>
        <taxon>Bacteria</taxon>
        <taxon>Bacillati</taxon>
        <taxon>Bacillota</taxon>
        <taxon>Clostridia</taxon>
        <taxon>Lachnospirales</taxon>
        <taxon>Lachnospiraceae</taxon>
        <taxon>Lacrimispora</taxon>
    </lineage>
</organism>
<reference evidence="2" key="1">
    <citation type="submission" date="2010-07" db="EMBL/GenBank/DDBJ databases">
        <title>Complete sequence of Clostridium saccharolyticum WM1.</title>
        <authorList>
            <consortium name="US DOE Joint Genome Institute"/>
            <person name="Lucas S."/>
            <person name="Copeland A."/>
            <person name="Lapidus A."/>
            <person name="Cheng J.-F."/>
            <person name="Bruce D."/>
            <person name="Goodwin L."/>
            <person name="Pitluck S."/>
            <person name="Chertkov O."/>
            <person name="Detter J.C."/>
            <person name="Han C."/>
            <person name="Tapia R."/>
            <person name="Land M."/>
            <person name="Hauser L."/>
            <person name="Chang Y.-J."/>
            <person name="Jeffries C."/>
            <person name="Kyrpides N."/>
            <person name="Ivanova N."/>
            <person name="Mikhailova N."/>
            <person name="Mouttaki H."/>
            <person name="Lin L."/>
            <person name="Zhou J."/>
            <person name="Hemme C.L."/>
            <person name="Woyke T."/>
        </authorList>
    </citation>
    <scope>NUCLEOTIDE SEQUENCE [LARGE SCALE GENOMIC DNA]</scope>
    <source>
        <strain evidence="2">WM1</strain>
    </source>
</reference>